<dbReference type="OrthoDB" id="435240at2759"/>
<comment type="cofactor">
    <cofactor evidence="1 13">
        <name>FAD</name>
        <dbReference type="ChEBI" id="CHEBI:57692"/>
    </cofactor>
</comment>
<dbReference type="GO" id="GO:0005759">
    <property type="term" value="C:mitochondrial matrix"/>
    <property type="evidence" value="ECO:0007669"/>
    <property type="project" value="UniProtKB-SubCell"/>
</dbReference>
<evidence type="ECO:0000256" key="1">
    <source>
        <dbReference type="ARBA" id="ARBA00001974"/>
    </source>
</evidence>
<evidence type="ECO:0000256" key="7">
    <source>
        <dbReference type="ARBA" id="ARBA00023002"/>
    </source>
</evidence>
<comment type="caution">
    <text evidence="17">The sequence shown here is derived from an EMBL/GenBank/DDBJ whole genome shotgun (WGS) entry which is preliminary data.</text>
</comment>
<evidence type="ECO:0000256" key="8">
    <source>
        <dbReference type="ARBA" id="ARBA00023128"/>
    </source>
</evidence>
<keyword evidence="7 13" id="KW-0560">Oxidoreductase</keyword>
<dbReference type="InterPro" id="IPR009100">
    <property type="entry name" value="AcylCoA_DH/oxidase_NM_dom_sf"/>
</dbReference>
<name>S9W8N9_9TRYP</name>
<dbReference type="Gene3D" id="2.40.110.10">
    <property type="entry name" value="Butyryl-CoA Dehydrogenase, subunit A, domain 2"/>
    <property type="match status" value="1"/>
</dbReference>
<reference evidence="17 18" key="1">
    <citation type="journal article" date="2013" name="PLoS ONE">
        <title>Predicting the Proteins of Angomonas deanei, Strigomonas culicis and Their Respective Endosymbionts Reveals New Aspects of the Trypanosomatidae Family.</title>
        <authorList>
            <person name="Motta M.C."/>
            <person name="Martins A.C."/>
            <person name="de Souza S.S."/>
            <person name="Catta-Preta C.M."/>
            <person name="Silva R."/>
            <person name="Klein C.C."/>
            <person name="de Almeida L.G."/>
            <person name="de Lima Cunha O."/>
            <person name="Ciapina L.P."/>
            <person name="Brocchi M."/>
            <person name="Colabardini A.C."/>
            <person name="de Araujo Lima B."/>
            <person name="Machado C.R."/>
            <person name="de Almeida Soares C.M."/>
            <person name="Probst C.M."/>
            <person name="de Menezes C.B."/>
            <person name="Thompson C.E."/>
            <person name="Bartholomeu D.C."/>
            <person name="Gradia D.F."/>
            <person name="Pavoni D.P."/>
            <person name="Grisard E.C."/>
            <person name="Fantinatti-Garboggini F."/>
            <person name="Marchini F.K."/>
            <person name="Rodrigues-Luiz G.F."/>
            <person name="Wagner G."/>
            <person name="Goldman G.H."/>
            <person name="Fietto J.L."/>
            <person name="Elias M.C."/>
            <person name="Goldman M.H."/>
            <person name="Sagot M.F."/>
            <person name="Pereira M."/>
            <person name="Stoco P.H."/>
            <person name="de Mendonca-Neto R.P."/>
            <person name="Teixeira S.M."/>
            <person name="Maciel T.E."/>
            <person name="de Oliveira Mendes T.A."/>
            <person name="Urmenyi T.P."/>
            <person name="de Souza W."/>
            <person name="Schenkman S."/>
            <person name="de Vasconcelos A.T."/>
        </authorList>
    </citation>
    <scope>NUCLEOTIDE SEQUENCE [LARGE SCALE GENOMIC DNA]</scope>
</reference>
<evidence type="ECO:0000259" key="15">
    <source>
        <dbReference type="Pfam" id="PF02770"/>
    </source>
</evidence>
<evidence type="ECO:0000256" key="12">
    <source>
        <dbReference type="ARBA" id="ARBA00049493"/>
    </source>
</evidence>
<evidence type="ECO:0000313" key="17">
    <source>
        <dbReference type="EMBL" id="EPY32190.1"/>
    </source>
</evidence>
<keyword evidence="4 13" id="KW-0285">Flavoprotein</keyword>
<keyword evidence="6" id="KW-0809">Transit peptide</keyword>
<dbReference type="GO" id="GO:0050660">
    <property type="term" value="F:flavin adenine dinucleotide binding"/>
    <property type="evidence" value="ECO:0007669"/>
    <property type="project" value="InterPro"/>
</dbReference>
<dbReference type="EMBL" id="ATMH01002935">
    <property type="protein sequence ID" value="EPY32190.1"/>
    <property type="molecule type" value="Genomic_DNA"/>
</dbReference>
<dbReference type="Proteomes" id="UP000015354">
    <property type="component" value="Unassembled WGS sequence"/>
</dbReference>
<dbReference type="FunFam" id="1.10.540.10:FF:000026">
    <property type="entry name" value="Acyl-CoA dehydrogenase medium chain"/>
    <property type="match status" value="1"/>
</dbReference>
<evidence type="ECO:0000259" key="14">
    <source>
        <dbReference type="Pfam" id="PF00441"/>
    </source>
</evidence>
<evidence type="ECO:0000259" key="16">
    <source>
        <dbReference type="Pfam" id="PF02771"/>
    </source>
</evidence>
<comment type="pathway">
    <text evidence="10">Amino-acid metabolism; tryptophan metabolism.</text>
</comment>
<dbReference type="InterPro" id="IPR037069">
    <property type="entry name" value="AcylCoA_DH/ox_N_sf"/>
</dbReference>
<evidence type="ECO:0000256" key="4">
    <source>
        <dbReference type="ARBA" id="ARBA00022630"/>
    </source>
</evidence>
<protein>
    <recommendedName>
        <fullName evidence="11">glutaryl-CoA dehydrogenase (ETF)</fullName>
        <ecNumber evidence="11">1.3.8.6</ecNumber>
    </recommendedName>
</protein>
<sequence>MMRSLYISVVPRVARPVVALCAARRAAATKYMPFQLEDPMCFQEQLTPEERDIQKVAHDYCQRQLLPRIVQANREETVDTAIFKELGGLGLLGATIDGYGCSGVSNVANGLISVEVKRVDSAYRSAWSVQSSLVMHPIYAFGSEAQKAAFLPRLASGELIGCFGLTEPSAGSDPAGMRTRARRVDGGYVLNGEKMWITSAPLADVAVVWAREVGGSEPVRGFLVERGFKGFETPAIKGKLSLRASCTGAIQLTDCFVPDANVLSGVTGLKGPLECLSSARLGIAWGMIGAAEACFDAARAYTLQRRQFDRPLAANQLVQLKLADMLSDITYMQQASLRAARLKDEGKLSHEVISILKRRQCGQALHIARTARDMLGGNGITEEYHVMRHVCNLETTNTYEGTSDVHGLILGRAITGISAF</sequence>
<evidence type="ECO:0000313" key="18">
    <source>
        <dbReference type="Proteomes" id="UP000015354"/>
    </source>
</evidence>
<comment type="subcellular location">
    <subcellularLocation>
        <location evidence="2">Mitochondrion matrix</location>
    </subcellularLocation>
</comment>
<dbReference type="AlphaFoldDB" id="S9W8N9"/>
<dbReference type="InterPro" id="IPR006089">
    <property type="entry name" value="Acyl-CoA_DH_CS"/>
</dbReference>
<dbReference type="Gene3D" id="1.20.140.10">
    <property type="entry name" value="Butyryl-CoA Dehydrogenase, subunit A, domain 3"/>
    <property type="match status" value="1"/>
</dbReference>
<keyword evidence="8" id="KW-0496">Mitochondrion</keyword>
<dbReference type="PROSITE" id="PS00072">
    <property type="entry name" value="ACYL_COA_DH_1"/>
    <property type="match status" value="1"/>
</dbReference>
<organism evidence="17 18">
    <name type="scientific">Strigomonas culicis</name>
    <dbReference type="NCBI Taxonomy" id="28005"/>
    <lineage>
        <taxon>Eukaryota</taxon>
        <taxon>Discoba</taxon>
        <taxon>Euglenozoa</taxon>
        <taxon>Kinetoplastea</taxon>
        <taxon>Metakinetoplastina</taxon>
        <taxon>Trypanosomatida</taxon>
        <taxon>Trypanosomatidae</taxon>
        <taxon>Strigomonadinae</taxon>
        <taxon>Strigomonas</taxon>
    </lineage>
</organism>
<dbReference type="InterPro" id="IPR006091">
    <property type="entry name" value="Acyl-CoA_Oxase/DH_mid-dom"/>
</dbReference>
<comment type="similarity">
    <text evidence="3 13">Belongs to the acyl-CoA dehydrogenase family.</text>
</comment>
<dbReference type="GO" id="GO:0004361">
    <property type="term" value="F:glutaryl-CoA dehydrogenase activity"/>
    <property type="evidence" value="ECO:0007669"/>
    <property type="project" value="UniProtKB-EC"/>
</dbReference>
<dbReference type="PANTHER" id="PTHR42807">
    <property type="entry name" value="GLUTARYL-COA DEHYDROGENASE, MITOCHONDRIAL"/>
    <property type="match status" value="1"/>
</dbReference>
<evidence type="ECO:0000256" key="2">
    <source>
        <dbReference type="ARBA" id="ARBA00004305"/>
    </source>
</evidence>
<dbReference type="EC" id="1.3.8.6" evidence="11"/>
<comment type="catalytic activity">
    <reaction evidence="12">
        <text>glutaryl-CoA + oxidized [electron-transfer flavoprotein] + 2 H(+) = (2E)-butenoyl-CoA + reduced [electron-transfer flavoprotein] + CO2</text>
        <dbReference type="Rhea" id="RHEA:13389"/>
        <dbReference type="Rhea" id="RHEA-COMP:10685"/>
        <dbReference type="Rhea" id="RHEA-COMP:10686"/>
        <dbReference type="ChEBI" id="CHEBI:15378"/>
        <dbReference type="ChEBI" id="CHEBI:16526"/>
        <dbReference type="ChEBI" id="CHEBI:57332"/>
        <dbReference type="ChEBI" id="CHEBI:57378"/>
        <dbReference type="ChEBI" id="CHEBI:57692"/>
        <dbReference type="ChEBI" id="CHEBI:58307"/>
        <dbReference type="EC" id="1.3.8.6"/>
    </reaction>
</comment>
<dbReference type="Pfam" id="PF00441">
    <property type="entry name" value="Acyl-CoA_dh_1"/>
    <property type="match status" value="1"/>
</dbReference>
<evidence type="ECO:0000256" key="9">
    <source>
        <dbReference type="ARBA" id="ARBA00037899"/>
    </source>
</evidence>
<dbReference type="InterPro" id="IPR036250">
    <property type="entry name" value="AcylCo_DH-like_C"/>
</dbReference>
<dbReference type="GO" id="GO:0000062">
    <property type="term" value="F:fatty-acyl-CoA binding"/>
    <property type="evidence" value="ECO:0007669"/>
    <property type="project" value="TreeGrafter"/>
</dbReference>
<evidence type="ECO:0000256" key="5">
    <source>
        <dbReference type="ARBA" id="ARBA00022827"/>
    </source>
</evidence>
<dbReference type="SUPFAM" id="SSF47203">
    <property type="entry name" value="Acyl-CoA dehydrogenase C-terminal domain-like"/>
    <property type="match status" value="1"/>
</dbReference>
<keyword evidence="5 13" id="KW-0274">FAD</keyword>
<evidence type="ECO:0000256" key="6">
    <source>
        <dbReference type="ARBA" id="ARBA00022946"/>
    </source>
</evidence>
<evidence type="ECO:0000256" key="11">
    <source>
        <dbReference type="ARBA" id="ARBA00039033"/>
    </source>
</evidence>
<dbReference type="Pfam" id="PF02771">
    <property type="entry name" value="Acyl-CoA_dh_N"/>
    <property type="match status" value="1"/>
</dbReference>
<dbReference type="InterPro" id="IPR009075">
    <property type="entry name" value="AcylCo_DH/oxidase_C"/>
</dbReference>
<dbReference type="SUPFAM" id="SSF56645">
    <property type="entry name" value="Acyl-CoA dehydrogenase NM domain-like"/>
    <property type="match status" value="1"/>
</dbReference>
<dbReference type="PROSITE" id="PS00073">
    <property type="entry name" value="ACYL_COA_DH_2"/>
    <property type="match status" value="1"/>
</dbReference>
<dbReference type="InterPro" id="IPR046373">
    <property type="entry name" value="Acyl-CoA_Oxase/DH_mid-dom_sf"/>
</dbReference>
<feature type="domain" description="Acyl-CoA oxidase/dehydrogenase middle" evidence="15">
    <location>
        <begin position="162"/>
        <end position="255"/>
    </location>
</feature>
<evidence type="ECO:0000256" key="13">
    <source>
        <dbReference type="RuleBase" id="RU362125"/>
    </source>
</evidence>
<dbReference type="PANTHER" id="PTHR42807:SF1">
    <property type="entry name" value="GLUTARYL-COA DEHYDROGENASE, MITOCHONDRIAL"/>
    <property type="match status" value="1"/>
</dbReference>
<dbReference type="GO" id="GO:0046949">
    <property type="term" value="P:fatty-acyl-CoA biosynthetic process"/>
    <property type="evidence" value="ECO:0007669"/>
    <property type="project" value="TreeGrafter"/>
</dbReference>
<feature type="domain" description="Acyl-CoA dehydrogenase/oxidase N-terminal" evidence="16">
    <location>
        <begin position="47"/>
        <end position="158"/>
    </location>
</feature>
<dbReference type="Gene3D" id="1.10.540.10">
    <property type="entry name" value="Acyl-CoA dehydrogenase/oxidase, N-terminal domain"/>
    <property type="match status" value="1"/>
</dbReference>
<dbReference type="InterPro" id="IPR013786">
    <property type="entry name" value="AcylCoA_DH/ox_N"/>
</dbReference>
<evidence type="ECO:0000256" key="3">
    <source>
        <dbReference type="ARBA" id="ARBA00009347"/>
    </source>
</evidence>
<dbReference type="Pfam" id="PF02770">
    <property type="entry name" value="Acyl-CoA_dh_M"/>
    <property type="match status" value="1"/>
</dbReference>
<feature type="domain" description="Acyl-CoA dehydrogenase/oxidase C-terminal" evidence="14">
    <location>
        <begin position="268"/>
        <end position="414"/>
    </location>
</feature>
<dbReference type="GO" id="GO:0033539">
    <property type="term" value="P:fatty acid beta-oxidation using acyl-CoA dehydrogenase"/>
    <property type="evidence" value="ECO:0007669"/>
    <property type="project" value="TreeGrafter"/>
</dbReference>
<comment type="pathway">
    <text evidence="9">Amino-acid metabolism; lysine degradation.</text>
</comment>
<gene>
    <name evidence="17" type="ORF">STCU_02935</name>
</gene>
<keyword evidence="18" id="KW-1185">Reference proteome</keyword>
<accession>S9W8N9</accession>
<dbReference type="InterPro" id="IPR052033">
    <property type="entry name" value="Glutaryl-CoA_DH_mitochondrial"/>
</dbReference>
<evidence type="ECO:0000256" key="10">
    <source>
        <dbReference type="ARBA" id="ARBA00037927"/>
    </source>
</evidence>
<proteinExistence type="inferred from homology"/>